<keyword evidence="3 5" id="KW-0663">Pyridoxal phosphate</keyword>
<comment type="cofactor">
    <cofactor evidence="1 5">
        <name>pyridoxal 5'-phosphate</name>
        <dbReference type="ChEBI" id="CHEBI:597326"/>
    </cofactor>
</comment>
<evidence type="ECO:0000256" key="5">
    <source>
        <dbReference type="PIRSR" id="PIRSR000524-50"/>
    </source>
</evidence>
<dbReference type="PANTHER" id="PTHR21152">
    <property type="entry name" value="AMINOTRANSFERASE CLASS V"/>
    <property type="match status" value="1"/>
</dbReference>
<dbReference type="EMBL" id="DF820456">
    <property type="protein sequence ID" value="GAK51083.1"/>
    <property type="molecule type" value="Genomic_DNA"/>
</dbReference>
<evidence type="ECO:0000256" key="3">
    <source>
        <dbReference type="ARBA" id="ARBA00022898"/>
    </source>
</evidence>
<dbReference type="GO" id="GO:0004760">
    <property type="term" value="F:L-serine-pyruvate transaminase activity"/>
    <property type="evidence" value="ECO:0007669"/>
    <property type="project" value="TreeGrafter"/>
</dbReference>
<dbReference type="AlphaFoldDB" id="A0A0S6VU38"/>
<reference evidence="7" key="1">
    <citation type="journal article" date="2015" name="PeerJ">
        <title>First genomic representation of candidate bacterial phylum KSB3 points to enhanced environmental sensing as a trigger of wastewater bulking.</title>
        <authorList>
            <person name="Sekiguchi Y."/>
            <person name="Ohashi A."/>
            <person name="Parks D.H."/>
            <person name="Yamauchi T."/>
            <person name="Tyson G.W."/>
            <person name="Hugenholtz P."/>
        </authorList>
    </citation>
    <scope>NUCLEOTIDE SEQUENCE [LARGE SCALE GENOMIC DNA]</scope>
</reference>
<keyword evidence="7" id="KW-0032">Aminotransferase</keyword>
<dbReference type="GO" id="GO:0008453">
    <property type="term" value="F:alanine-glyoxylate transaminase activity"/>
    <property type="evidence" value="ECO:0007669"/>
    <property type="project" value="TreeGrafter"/>
</dbReference>
<dbReference type="InterPro" id="IPR015421">
    <property type="entry name" value="PyrdxlP-dep_Trfase_major"/>
</dbReference>
<evidence type="ECO:0000313" key="7">
    <source>
        <dbReference type="EMBL" id="GAK51083.1"/>
    </source>
</evidence>
<feature type="binding site" evidence="4">
    <location>
        <position position="332"/>
    </location>
    <ligand>
        <name>substrate</name>
    </ligand>
</feature>
<dbReference type="Gene3D" id="3.40.640.10">
    <property type="entry name" value="Type I PLP-dependent aspartate aminotransferase-like (Major domain)"/>
    <property type="match status" value="1"/>
</dbReference>
<dbReference type="HOGENOM" id="CLU_027686_1_1_0"/>
<gene>
    <name evidence="7" type="ORF">U14_02325</name>
</gene>
<evidence type="ECO:0000259" key="6">
    <source>
        <dbReference type="Pfam" id="PF00266"/>
    </source>
</evidence>
<dbReference type="Gene3D" id="3.90.1150.10">
    <property type="entry name" value="Aspartate Aminotransferase, domain 1"/>
    <property type="match status" value="1"/>
</dbReference>
<organism evidence="7">
    <name type="scientific">Candidatus Moduliflexus flocculans</name>
    <dbReference type="NCBI Taxonomy" id="1499966"/>
    <lineage>
        <taxon>Bacteria</taxon>
        <taxon>Candidatus Moduliflexota</taxon>
        <taxon>Candidatus Moduliflexia</taxon>
        <taxon>Candidatus Moduliflexales</taxon>
        <taxon>Candidatus Moduliflexaceae</taxon>
    </lineage>
</organism>
<keyword evidence="7" id="KW-0808">Transferase</keyword>
<dbReference type="PANTHER" id="PTHR21152:SF40">
    <property type="entry name" value="ALANINE--GLYOXYLATE AMINOTRANSFERASE"/>
    <property type="match status" value="1"/>
</dbReference>
<accession>A0A0S6VU38</accession>
<dbReference type="SUPFAM" id="SSF53383">
    <property type="entry name" value="PLP-dependent transferases"/>
    <property type="match status" value="1"/>
</dbReference>
<dbReference type="Pfam" id="PF00266">
    <property type="entry name" value="Aminotran_5"/>
    <property type="match status" value="1"/>
</dbReference>
<feature type="modified residue" description="N6-(pyridoxal phosphate)lysine" evidence="5">
    <location>
        <position position="187"/>
    </location>
</feature>
<dbReference type="PIRSF" id="PIRSF000524">
    <property type="entry name" value="SPT"/>
    <property type="match status" value="1"/>
</dbReference>
<dbReference type="InterPro" id="IPR015424">
    <property type="entry name" value="PyrdxlP-dep_Trfase"/>
</dbReference>
<feature type="domain" description="Aminotransferase class V" evidence="6">
    <location>
        <begin position="82"/>
        <end position="326"/>
    </location>
</feature>
<dbReference type="GO" id="GO:0019265">
    <property type="term" value="P:glycine biosynthetic process, by transamination of glyoxylate"/>
    <property type="evidence" value="ECO:0007669"/>
    <property type="project" value="TreeGrafter"/>
</dbReference>
<dbReference type="InterPro" id="IPR024169">
    <property type="entry name" value="SP_NH2Trfase/AEP_transaminase"/>
</dbReference>
<protein>
    <submittedName>
        <fullName evidence="7">Predicted aminotransferase</fullName>
    </submittedName>
</protein>
<evidence type="ECO:0000256" key="1">
    <source>
        <dbReference type="ARBA" id="ARBA00001933"/>
    </source>
</evidence>
<evidence type="ECO:0000256" key="4">
    <source>
        <dbReference type="PIRSR" id="PIRSR000524-1"/>
    </source>
</evidence>
<evidence type="ECO:0000313" key="8">
    <source>
        <dbReference type="Proteomes" id="UP000030700"/>
    </source>
</evidence>
<dbReference type="Proteomes" id="UP000030700">
    <property type="component" value="Unassembled WGS sequence"/>
</dbReference>
<dbReference type="STRING" id="1499966.U14_02325"/>
<keyword evidence="8" id="KW-1185">Reference proteome</keyword>
<proteinExistence type="inferred from homology"/>
<dbReference type="InterPro" id="IPR000192">
    <property type="entry name" value="Aminotrans_V_dom"/>
</dbReference>
<name>A0A0S6VU38_9BACT</name>
<comment type="similarity">
    <text evidence="2">Belongs to the class-V pyridoxal-phosphate-dependent aminotransferase family.</text>
</comment>
<dbReference type="InterPro" id="IPR015422">
    <property type="entry name" value="PyrdxlP-dep_Trfase_small"/>
</dbReference>
<sequence length="357" mass="39800">MRKKLFIPGPVEVREDVLAKMATPMIGHRSKDASALQRDISELAQKMFYTKNQIILSTTSGSGLMEGSVRSCTRKRAAVFSIGAFGDRWYEMAQGNNVPADKIKVEEGQATTPEMVDEALATGKYDLITITHNETSSGVMCPVEAIAEVMKKYPDVIWCMDTVSSMGGTKIDVDALGVDICITSTQKCIGLPPGMAICSMSEKAVNAAKEVPFRGYYLDLLELYNYIQKKEYQYPSTPSLSHMFALQYQLHRIIDEEGLENRFARHLQMAQRVREWAKTYFDLFADERYLSNTLTVIKNTHGINVGDLNKQLGEVGLTLANGYGSLKEKTFRIAHMADCTLAEVDELLGHINRILGL</sequence>
<evidence type="ECO:0000256" key="2">
    <source>
        <dbReference type="ARBA" id="ARBA00009236"/>
    </source>
</evidence>